<name>A0A6A4XZW5_9STRA</name>
<gene>
    <name evidence="3" type="ORF">As57867_019493</name>
</gene>
<evidence type="ECO:0000259" key="2">
    <source>
        <dbReference type="Pfam" id="PF03732"/>
    </source>
</evidence>
<feature type="compositionally biased region" description="Polar residues" evidence="1">
    <location>
        <begin position="312"/>
        <end position="330"/>
    </location>
</feature>
<reference evidence="3" key="1">
    <citation type="submission" date="2019-06" db="EMBL/GenBank/DDBJ databases">
        <title>Genomics analysis of Aphanomyces spp. identifies a new class of oomycete effector associated with host adaptation.</title>
        <authorList>
            <person name="Gaulin E."/>
        </authorList>
    </citation>
    <scope>NUCLEOTIDE SEQUENCE</scope>
    <source>
        <strain evidence="3">CBS 578.67</strain>
    </source>
</reference>
<proteinExistence type="predicted"/>
<feature type="region of interest" description="Disordered" evidence="1">
    <location>
        <begin position="224"/>
        <end position="330"/>
    </location>
</feature>
<dbReference type="OrthoDB" id="77494at2759"/>
<dbReference type="InterPro" id="IPR005162">
    <property type="entry name" value="Retrotrans_gag_dom"/>
</dbReference>
<dbReference type="PANTHER" id="PTHR33223:SF6">
    <property type="entry name" value="CCHC-TYPE DOMAIN-CONTAINING PROTEIN"/>
    <property type="match status" value="1"/>
</dbReference>
<dbReference type="Pfam" id="PF03732">
    <property type="entry name" value="Retrotrans_gag"/>
    <property type="match status" value="1"/>
</dbReference>
<dbReference type="EMBL" id="VJMH01006584">
    <property type="protein sequence ID" value="KAF0688911.1"/>
    <property type="molecule type" value="Genomic_DNA"/>
</dbReference>
<feature type="compositionally biased region" description="Basic residues" evidence="1">
    <location>
        <begin position="238"/>
        <end position="262"/>
    </location>
</feature>
<organism evidence="3">
    <name type="scientific">Aphanomyces stellatus</name>
    <dbReference type="NCBI Taxonomy" id="120398"/>
    <lineage>
        <taxon>Eukaryota</taxon>
        <taxon>Sar</taxon>
        <taxon>Stramenopiles</taxon>
        <taxon>Oomycota</taxon>
        <taxon>Saprolegniomycetes</taxon>
        <taxon>Saprolegniales</taxon>
        <taxon>Verrucalvaceae</taxon>
        <taxon>Aphanomyces</taxon>
    </lineage>
</organism>
<sequence length="404" mass="46769">MEEILNKMAESFQRHEQLLEMLARTQEAQIQATDRFASAQTERARRQPELKVEGLTMPKYHGRMDESISLYIHQVTTFCKAKNVDFQADDGTQLRCIAMMVANFRGLAAAWYQERLHSRGEVPSTLLELENELRDELEPDDLQDRLRDQLYKLKQAYCASLTEYVAKFRRICTQICDMTERDKVSWFQRGLRTRTREELQYRRCETVTAAIQVALDYERSHSLSLGDRHHRDRDRNNRHGHRPQHGHHDRRNAHSNQHRHQGSRPQYAAPAHQRQEDDLEVDNAHPAANVIECRSPRQNNQGRSQGRQQRNKSTPQPTHCIQRNTPSRQHNAQVNEVGSHSYGSEDDVEEMILGNNMNLAEHSEDDFVFHRTAIGLIDAPADWVTAVTPLVVVNADSMEINAAQ</sequence>
<feature type="compositionally biased region" description="Low complexity" evidence="1">
    <location>
        <begin position="297"/>
        <end position="308"/>
    </location>
</feature>
<evidence type="ECO:0000313" key="3">
    <source>
        <dbReference type="EMBL" id="KAF0688911.1"/>
    </source>
</evidence>
<feature type="compositionally biased region" description="Basic and acidic residues" evidence="1">
    <location>
        <begin position="224"/>
        <end position="237"/>
    </location>
</feature>
<accession>A0A6A4XZW5</accession>
<dbReference type="AlphaFoldDB" id="A0A6A4XZW5"/>
<protein>
    <recommendedName>
        <fullName evidence="2">Retrotransposon gag domain-containing protein</fullName>
    </recommendedName>
</protein>
<comment type="caution">
    <text evidence="3">The sequence shown here is derived from an EMBL/GenBank/DDBJ whole genome shotgun (WGS) entry which is preliminary data.</text>
</comment>
<evidence type="ECO:0000256" key="1">
    <source>
        <dbReference type="SAM" id="MobiDB-lite"/>
    </source>
</evidence>
<dbReference type="PANTHER" id="PTHR33223">
    <property type="entry name" value="CCHC-TYPE DOMAIN-CONTAINING PROTEIN"/>
    <property type="match status" value="1"/>
</dbReference>
<feature type="non-terminal residue" evidence="3">
    <location>
        <position position="404"/>
    </location>
</feature>
<feature type="domain" description="Retrotransposon gag" evidence="2">
    <location>
        <begin position="99"/>
        <end position="193"/>
    </location>
</feature>